<name>A0A0L7LAV5_OPEBR</name>
<protein>
    <submittedName>
        <fullName evidence="2">Uncharacterized protein</fullName>
    </submittedName>
</protein>
<gene>
    <name evidence="2" type="ORF">OBRU01_12078</name>
</gene>
<evidence type="ECO:0000313" key="3">
    <source>
        <dbReference type="Proteomes" id="UP000037510"/>
    </source>
</evidence>
<dbReference type="EMBL" id="JTDY01001923">
    <property type="protein sequence ID" value="KOB72535.1"/>
    <property type="molecule type" value="Genomic_DNA"/>
</dbReference>
<feature type="region of interest" description="Disordered" evidence="1">
    <location>
        <begin position="50"/>
        <end position="109"/>
    </location>
</feature>
<comment type="caution">
    <text evidence="2">The sequence shown here is derived from an EMBL/GenBank/DDBJ whole genome shotgun (WGS) entry which is preliminary data.</text>
</comment>
<proteinExistence type="predicted"/>
<organism evidence="2 3">
    <name type="scientific">Operophtera brumata</name>
    <name type="common">Winter moth</name>
    <name type="synonym">Phalaena brumata</name>
    <dbReference type="NCBI Taxonomy" id="104452"/>
    <lineage>
        <taxon>Eukaryota</taxon>
        <taxon>Metazoa</taxon>
        <taxon>Ecdysozoa</taxon>
        <taxon>Arthropoda</taxon>
        <taxon>Hexapoda</taxon>
        <taxon>Insecta</taxon>
        <taxon>Pterygota</taxon>
        <taxon>Neoptera</taxon>
        <taxon>Endopterygota</taxon>
        <taxon>Lepidoptera</taxon>
        <taxon>Glossata</taxon>
        <taxon>Ditrysia</taxon>
        <taxon>Geometroidea</taxon>
        <taxon>Geometridae</taxon>
        <taxon>Larentiinae</taxon>
        <taxon>Operophtera</taxon>
    </lineage>
</organism>
<evidence type="ECO:0000256" key="1">
    <source>
        <dbReference type="SAM" id="MobiDB-lite"/>
    </source>
</evidence>
<reference evidence="2 3" key="1">
    <citation type="journal article" date="2015" name="Genome Biol. Evol.">
        <title>The genome of winter moth (Operophtera brumata) provides a genomic perspective on sexual dimorphism and phenology.</title>
        <authorList>
            <person name="Derks M.F."/>
            <person name="Smit S."/>
            <person name="Salis L."/>
            <person name="Schijlen E."/>
            <person name="Bossers A."/>
            <person name="Mateman C."/>
            <person name="Pijl A.S."/>
            <person name="de Ridder D."/>
            <person name="Groenen M.A."/>
            <person name="Visser M.E."/>
            <person name="Megens H.J."/>
        </authorList>
    </citation>
    <scope>NUCLEOTIDE SEQUENCE [LARGE SCALE GENOMIC DNA]</scope>
    <source>
        <strain evidence="2">WM2013NL</strain>
        <tissue evidence="2">Head and thorax</tissue>
    </source>
</reference>
<dbReference type="Proteomes" id="UP000037510">
    <property type="component" value="Unassembled WGS sequence"/>
</dbReference>
<sequence length="109" mass="12184">MNLPWGLTPEDLHAIHRSAEQASQQRHSQQQIDNDMQEMKTIVNTLAAAAEAEAEAQAQAESQGQEEQPGVMTAPQSPRAPRTLLLPQDMPMEERPHCKYKARNNNLDS</sequence>
<dbReference type="AlphaFoldDB" id="A0A0L7LAV5"/>
<keyword evidence="3" id="KW-1185">Reference proteome</keyword>
<feature type="compositionally biased region" description="Low complexity" evidence="1">
    <location>
        <begin position="50"/>
        <end position="68"/>
    </location>
</feature>
<accession>A0A0L7LAV5</accession>
<evidence type="ECO:0000313" key="2">
    <source>
        <dbReference type="EMBL" id="KOB72535.1"/>
    </source>
</evidence>